<feature type="compositionally biased region" description="Low complexity" evidence="1">
    <location>
        <begin position="393"/>
        <end position="435"/>
    </location>
</feature>
<feature type="compositionally biased region" description="Low complexity" evidence="1">
    <location>
        <begin position="48"/>
        <end position="62"/>
    </location>
</feature>
<feature type="transmembrane region" description="Helical" evidence="2">
    <location>
        <begin position="261"/>
        <end position="279"/>
    </location>
</feature>
<feature type="compositionally biased region" description="Polar residues" evidence="1">
    <location>
        <begin position="74"/>
        <end position="85"/>
    </location>
</feature>
<evidence type="ECO:0000256" key="2">
    <source>
        <dbReference type="SAM" id="Phobius"/>
    </source>
</evidence>
<dbReference type="Proteomes" id="UP000016923">
    <property type="component" value="Unassembled WGS sequence"/>
</dbReference>
<keyword evidence="2" id="KW-1133">Transmembrane helix</keyword>
<feature type="compositionally biased region" description="Basic and acidic residues" evidence="1">
    <location>
        <begin position="23"/>
        <end position="32"/>
    </location>
</feature>
<gene>
    <name evidence="3" type="ORF">F503_00732</name>
</gene>
<evidence type="ECO:0000313" key="4">
    <source>
        <dbReference type="Proteomes" id="UP000016923"/>
    </source>
</evidence>
<name>S3C336_OPHP1</name>
<organism evidence="3 4">
    <name type="scientific">Ophiostoma piceae (strain UAMH 11346)</name>
    <name type="common">Sap stain fungus</name>
    <dbReference type="NCBI Taxonomy" id="1262450"/>
    <lineage>
        <taxon>Eukaryota</taxon>
        <taxon>Fungi</taxon>
        <taxon>Dikarya</taxon>
        <taxon>Ascomycota</taxon>
        <taxon>Pezizomycotina</taxon>
        <taxon>Sordariomycetes</taxon>
        <taxon>Sordariomycetidae</taxon>
        <taxon>Ophiostomatales</taxon>
        <taxon>Ophiostomataceae</taxon>
        <taxon>Ophiostoma</taxon>
    </lineage>
</organism>
<keyword evidence="2" id="KW-0812">Transmembrane</keyword>
<reference evidence="3 4" key="1">
    <citation type="journal article" date="2013" name="BMC Genomics">
        <title>The genome and transcriptome of the pine saprophyte Ophiostoma piceae, and a comparison with the bark beetle-associated pine pathogen Grosmannia clavigera.</title>
        <authorList>
            <person name="Haridas S."/>
            <person name="Wang Y."/>
            <person name="Lim L."/>
            <person name="Massoumi Alamouti S."/>
            <person name="Jackman S."/>
            <person name="Docking R."/>
            <person name="Robertson G."/>
            <person name="Birol I."/>
            <person name="Bohlmann J."/>
            <person name="Breuil C."/>
        </authorList>
    </citation>
    <scope>NUCLEOTIDE SEQUENCE [LARGE SCALE GENOMIC DNA]</scope>
    <source>
        <strain evidence="3 4">UAMH 11346</strain>
    </source>
</reference>
<accession>S3C336</accession>
<sequence length="488" mass="53180">MDVFRNARQNFLRRQAETEDADVERQQGRDAALETGSGPAMQSQTAEPSRTVRPSPVSSVLRRFADLPRPSMPFSRQSGPRPTSSRYDDGSAIASPKTPQFATSMGIAMPPMPPHTSPHSRSHSRSQSQRSDITEPMPAVPAYHVSDSRRRRFDGADPAEMHLASMAEDGRRRRQRRQNSQEHNGGGRHRRRYILGDIGHRAPSAPGTPKTFMFCFPYVKSRRMRAQILRSLVSGGVLALILGIFLALLMTHNVYNSEFGVLLILVLLLAAAFFAHSIIKMVLSILHPPTAAEEEAAEEMYQRRRRAAAGVAGSGALGTMPSVYGPGGFSIPHEPIRVVLTRDEEAAGIESVAAKTQPPAYGLWRESVRVDPNRIYWQRNDEVPGMPPVAFPSSQSGRSGRSHRSSSSQSQSSLSTAAVSAPDSSTSSVASSTEPATERAQSPRPPSYMSDDGVQYVVEAQPRSIAPTTEVPLPHPAEAGRGGHPAEW</sequence>
<keyword evidence="2" id="KW-0472">Membrane</keyword>
<feature type="transmembrane region" description="Helical" evidence="2">
    <location>
        <begin position="228"/>
        <end position="249"/>
    </location>
</feature>
<feature type="region of interest" description="Disordered" evidence="1">
    <location>
        <begin position="1"/>
        <end position="192"/>
    </location>
</feature>
<dbReference type="VEuPathDB" id="FungiDB:F503_00732"/>
<dbReference type="eggNOG" id="ENOG502S8TD">
    <property type="taxonomic scope" value="Eukaryota"/>
</dbReference>
<dbReference type="OMA" id="MTHRIGT"/>
<evidence type="ECO:0000256" key="1">
    <source>
        <dbReference type="SAM" id="MobiDB-lite"/>
    </source>
</evidence>
<dbReference type="HOGENOM" id="CLU_032674_0_0_1"/>
<dbReference type="OrthoDB" id="5417811at2759"/>
<evidence type="ECO:0000313" key="3">
    <source>
        <dbReference type="EMBL" id="EPE07949.1"/>
    </source>
</evidence>
<keyword evidence="4" id="KW-1185">Reference proteome</keyword>
<dbReference type="EMBL" id="KE148149">
    <property type="protein sequence ID" value="EPE07949.1"/>
    <property type="molecule type" value="Genomic_DNA"/>
</dbReference>
<dbReference type="AlphaFoldDB" id="S3C336"/>
<protein>
    <submittedName>
        <fullName evidence="3">Uncharacterized protein</fullName>
    </submittedName>
</protein>
<proteinExistence type="predicted"/>
<feature type="region of interest" description="Disordered" evidence="1">
    <location>
        <begin position="379"/>
        <end position="488"/>
    </location>
</feature>